<reference evidence="2" key="2">
    <citation type="submission" date="2015-01" db="EMBL/GenBank/DDBJ databases">
        <title>Evolutionary Origins and Diversification of the Mycorrhizal Mutualists.</title>
        <authorList>
            <consortium name="DOE Joint Genome Institute"/>
            <consortium name="Mycorrhizal Genomics Consortium"/>
            <person name="Kohler A."/>
            <person name="Kuo A."/>
            <person name="Nagy L.G."/>
            <person name="Floudas D."/>
            <person name="Copeland A."/>
            <person name="Barry K.W."/>
            <person name="Cichocki N."/>
            <person name="Veneault-Fourrey C."/>
            <person name="LaButti K."/>
            <person name="Lindquist E.A."/>
            <person name="Lipzen A."/>
            <person name="Lundell T."/>
            <person name="Morin E."/>
            <person name="Murat C."/>
            <person name="Riley R."/>
            <person name="Ohm R."/>
            <person name="Sun H."/>
            <person name="Tunlid A."/>
            <person name="Henrissat B."/>
            <person name="Grigoriev I.V."/>
            <person name="Hibbett D.S."/>
            <person name="Martin F."/>
        </authorList>
    </citation>
    <scope>NUCLEOTIDE SEQUENCE [LARGE SCALE GENOMIC DNA]</scope>
    <source>
        <strain evidence="2">Zn</strain>
    </source>
</reference>
<dbReference type="EMBL" id="KN832870">
    <property type="protein sequence ID" value="KIN07914.1"/>
    <property type="molecule type" value="Genomic_DNA"/>
</dbReference>
<dbReference type="PANTHER" id="PTHR35340:SF9">
    <property type="entry name" value="ASST-DOMAIN-CONTAINING PROTEIN"/>
    <property type="match status" value="1"/>
</dbReference>
<gene>
    <name evidence="1" type="ORF">OIDMADRAFT_99891</name>
</gene>
<organism evidence="1 2">
    <name type="scientific">Oidiodendron maius (strain Zn)</name>
    <dbReference type="NCBI Taxonomy" id="913774"/>
    <lineage>
        <taxon>Eukaryota</taxon>
        <taxon>Fungi</taxon>
        <taxon>Dikarya</taxon>
        <taxon>Ascomycota</taxon>
        <taxon>Pezizomycotina</taxon>
        <taxon>Leotiomycetes</taxon>
        <taxon>Leotiomycetes incertae sedis</taxon>
        <taxon>Myxotrichaceae</taxon>
        <taxon>Oidiodendron</taxon>
    </lineage>
</organism>
<proteinExistence type="predicted"/>
<reference evidence="1 2" key="1">
    <citation type="submission" date="2014-04" db="EMBL/GenBank/DDBJ databases">
        <authorList>
            <consortium name="DOE Joint Genome Institute"/>
            <person name="Kuo A."/>
            <person name="Martino E."/>
            <person name="Perotto S."/>
            <person name="Kohler A."/>
            <person name="Nagy L.G."/>
            <person name="Floudas D."/>
            <person name="Copeland A."/>
            <person name="Barry K.W."/>
            <person name="Cichocki N."/>
            <person name="Veneault-Fourrey C."/>
            <person name="LaButti K."/>
            <person name="Lindquist E.A."/>
            <person name="Lipzen A."/>
            <person name="Lundell T."/>
            <person name="Morin E."/>
            <person name="Murat C."/>
            <person name="Sun H."/>
            <person name="Tunlid A."/>
            <person name="Henrissat B."/>
            <person name="Grigoriev I.V."/>
            <person name="Hibbett D.S."/>
            <person name="Martin F."/>
            <person name="Nordberg H.P."/>
            <person name="Cantor M.N."/>
            <person name="Hua S.X."/>
        </authorList>
    </citation>
    <scope>NUCLEOTIDE SEQUENCE [LARGE SCALE GENOMIC DNA]</scope>
    <source>
        <strain evidence="1 2">Zn</strain>
    </source>
</reference>
<evidence type="ECO:0008006" key="3">
    <source>
        <dbReference type="Google" id="ProtNLM"/>
    </source>
</evidence>
<evidence type="ECO:0000313" key="1">
    <source>
        <dbReference type="EMBL" id="KIN07914.1"/>
    </source>
</evidence>
<accession>A0A0C3D9A6</accession>
<dbReference type="OrthoDB" id="5427350at2759"/>
<protein>
    <recommendedName>
        <fullName evidence="3">ASST-domain-containing protein</fullName>
    </recommendedName>
</protein>
<dbReference type="InterPro" id="IPR053143">
    <property type="entry name" value="Arylsulfate_ST"/>
</dbReference>
<dbReference type="HOGENOM" id="CLU_018249_1_0_1"/>
<dbReference type="InterPro" id="IPR039535">
    <property type="entry name" value="ASST-like"/>
</dbReference>
<name>A0A0C3D9A6_OIDMZ</name>
<evidence type="ECO:0000313" key="2">
    <source>
        <dbReference type="Proteomes" id="UP000054321"/>
    </source>
</evidence>
<dbReference type="InParanoid" id="A0A0C3D9A6"/>
<dbReference type="AlphaFoldDB" id="A0A0C3D9A6"/>
<dbReference type="Pfam" id="PF14269">
    <property type="entry name" value="Arylsulfotran_2"/>
    <property type="match status" value="1"/>
</dbReference>
<keyword evidence="2" id="KW-1185">Reference proteome</keyword>
<dbReference type="PANTHER" id="PTHR35340">
    <property type="entry name" value="PQQ ENZYME REPEAT PROTEIN-RELATED"/>
    <property type="match status" value="1"/>
</dbReference>
<sequence length="530" mass="59496">MYTARHFHWQFKSRPDLAPPKLNITIPATSDVEKGYIFIAPFAGYPEGTRHGPLQAAPYIFTDAGDLVWSGYTYFSIWATNFQAARYKGNDILFSFEGSHNAAYGHGHGHTTFLDQHYETVKELRAGNHRLTDKHEFHIINEETALIQIYHPVPRDLTAYGGSRQQQWIVDARFQELEIETGDVLFEWSSLDHVDPEEAYLPLNPGQAGSGYNSSDAWDYFHINSVDKDEEGSYLISARDANAIYKVNGTTGALIWRLGGKHSNFTLGENVEFSFQHHARYISKSASGESEVISLYDNSAHGTENGGGHEVHLYPYSRGKIIEVNTRTWEATLVQAFHPPDNLLSKSQGSAQVLPGGNVLVNWGSSGAVTEFKSDGTPIFHAYLDSGSLGDGVENYRAFRYNWTGLPYERPAIVALNNGKSTTIYVSWNGDTESVKWKFYGGVFDWDMRELGETKKTGFETSFTGRTNVMRFYKAEAIAHDGTVLVSTGITKREIEVLEHHPPRKTVDLLETGWTQALQKVLEAFKNQEL</sequence>
<dbReference type="Proteomes" id="UP000054321">
    <property type="component" value="Unassembled WGS sequence"/>
</dbReference>